<dbReference type="InterPro" id="IPR029052">
    <property type="entry name" value="Metallo-depent_PP-like"/>
</dbReference>
<dbReference type="AlphaFoldDB" id="A0A2P8AIC9"/>
<evidence type="ECO:0000256" key="1">
    <source>
        <dbReference type="SAM" id="MobiDB-lite"/>
    </source>
</evidence>
<feature type="compositionally biased region" description="Polar residues" evidence="1">
    <location>
        <begin position="176"/>
        <end position="189"/>
    </location>
</feature>
<dbReference type="CDD" id="cd07379">
    <property type="entry name" value="MPP_239FB"/>
    <property type="match status" value="1"/>
</dbReference>
<reference evidence="3 4" key="1">
    <citation type="submission" date="2017-05" db="EMBL/GenBank/DDBJ databases">
        <title>Draft genome sequence of Elsinoe australis.</title>
        <authorList>
            <person name="Cheng Q."/>
        </authorList>
    </citation>
    <scope>NUCLEOTIDE SEQUENCE [LARGE SCALE GENOMIC DNA]</scope>
    <source>
        <strain evidence="3 4">NL1</strain>
    </source>
</reference>
<evidence type="ECO:0000313" key="4">
    <source>
        <dbReference type="Proteomes" id="UP000243723"/>
    </source>
</evidence>
<comment type="caution">
    <text evidence="3">The sequence shown here is derived from an EMBL/GenBank/DDBJ whole genome shotgun (WGS) entry which is preliminary data.</text>
</comment>
<protein>
    <recommendedName>
        <fullName evidence="2">Calcineurin-like phosphoesterase domain-containing protein</fullName>
    </recommendedName>
</protein>
<dbReference type="OrthoDB" id="630188at2759"/>
<feature type="region of interest" description="Disordered" evidence="1">
    <location>
        <begin position="167"/>
        <end position="194"/>
    </location>
</feature>
<evidence type="ECO:0000313" key="3">
    <source>
        <dbReference type="EMBL" id="PSK60194.1"/>
    </source>
</evidence>
<dbReference type="PANTHER" id="PTHR12905">
    <property type="entry name" value="METALLOPHOSPHOESTERASE"/>
    <property type="match status" value="1"/>
</dbReference>
<organism evidence="3 4">
    <name type="scientific">Elsinoe australis</name>
    <dbReference type="NCBI Taxonomy" id="40998"/>
    <lineage>
        <taxon>Eukaryota</taxon>
        <taxon>Fungi</taxon>
        <taxon>Dikarya</taxon>
        <taxon>Ascomycota</taxon>
        <taxon>Pezizomycotina</taxon>
        <taxon>Dothideomycetes</taxon>
        <taxon>Dothideomycetidae</taxon>
        <taxon>Myriangiales</taxon>
        <taxon>Elsinoaceae</taxon>
        <taxon>Elsinoe</taxon>
    </lineage>
</organism>
<evidence type="ECO:0000259" key="2">
    <source>
        <dbReference type="Pfam" id="PF00149"/>
    </source>
</evidence>
<accession>A0A2P8AIC9</accession>
<feature type="domain" description="Calcineurin-like phosphoesterase" evidence="2">
    <location>
        <begin position="15"/>
        <end position="91"/>
    </location>
</feature>
<sequence length="467" mass="51469">MANNINTKTHLRKTRIVCISDTHGASPKDGAFKLPKGDVLIHAGDLTNQGTYSELRKTVDWIAEADFEVKIVVAGNHDITLDAPFYASHGPQFHNQRPQSPTACLSLLTSNPSITFLNHTSTTIRLTSPTGPQTTFRVFASPLSPTIGTWAFSYPPCPSARTALSPLSSSFDPPSQTTTFPLSPTTASGGSWYESGKDPWSQIPLDTDVLVTHTPPRAHLDLSPKHGRIGCTVLQRRLWEVRPALHVCGHVHEGWGAEVVRWGLEPSRVGREEDTVVWDDFPRGGKGRESRVDLTGRRRREMLGRGLENGFSSVKEVEAVRDRSQDGETGEGARMIRTRLRRKSRLAEEHALLVAENREGQGMGRVENHVSFSTDGNRKGETRLGSMHHGYTQAWNGREGRRETCIVNAAIMAKSHGMGAKRYNQPIVVEVDLPVWGQKEDERDAAMGRMQGVEVGAEAKARGDEVP</sequence>
<keyword evidence="4" id="KW-1185">Reference proteome</keyword>
<dbReference type="SUPFAM" id="SSF56300">
    <property type="entry name" value="Metallo-dependent phosphatases"/>
    <property type="match status" value="1"/>
</dbReference>
<dbReference type="InterPro" id="IPR004843">
    <property type="entry name" value="Calcineurin-like_PHP"/>
</dbReference>
<dbReference type="EMBL" id="NHZQ01000003">
    <property type="protein sequence ID" value="PSK60194.1"/>
    <property type="molecule type" value="Genomic_DNA"/>
</dbReference>
<dbReference type="Proteomes" id="UP000243723">
    <property type="component" value="Unassembled WGS sequence"/>
</dbReference>
<gene>
    <name evidence="3" type="ORF">B9Z65_1092</name>
</gene>
<dbReference type="Pfam" id="PF00149">
    <property type="entry name" value="Metallophos"/>
    <property type="match status" value="1"/>
</dbReference>
<proteinExistence type="predicted"/>
<dbReference type="InterPro" id="IPR051693">
    <property type="entry name" value="UPF0046_metallophosphoest"/>
</dbReference>
<dbReference type="GO" id="GO:0016787">
    <property type="term" value="F:hydrolase activity"/>
    <property type="evidence" value="ECO:0007669"/>
    <property type="project" value="InterPro"/>
</dbReference>
<name>A0A2P8AIC9_9PEZI</name>
<dbReference type="PANTHER" id="PTHR12905:SF16">
    <property type="entry name" value="SER_THR PROTEIN PHOSPHATASE FAMILY PROTEIN (AFU_ORTHOLOGUE AFUA_1G06000)"/>
    <property type="match status" value="1"/>
</dbReference>
<dbReference type="Gene3D" id="3.60.21.10">
    <property type="match status" value="1"/>
</dbReference>